<feature type="active site" description="Proton donor" evidence="3">
    <location>
        <position position="197"/>
    </location>
</feature>
<organism evidence="6 7">
    <name type="scientific">Cryobacterium cheniae</name>
    <dbReference type="NCBI Taxonomy" id="1259262"/>
    <lineage>
        <taxon>Bacteria</taxon>
        <taxon>Bacillati</taxon>
        <taxon>Actinomycetota</taxon>
        <taxon>Actinomycetes</taxon>
        <taxon>Micrococcales</taxon>
        <taxon>Microbacteriaceae</taxon>
        <taxon>Cryobacterium</taxon>
    </lineage>
</organism>
<comment type="similarity">
    <text evidence="1">Belongs to the DDAH family.</text>
</comment>
<dbReference type="GO" id="GO:0000052">
    <property type="term" value="P:citrulline metabolic process"/>
    <property type="evidence" value="ECO:0007669"/>
    <property type="project" value="TreeGrafter"/>
</dbReference>
<feature type="binding site" evidence="4">
    <location>
        <position position="54"/>
    </location>
    <ligand>
        <name>substrate</name>
    </ligand>
</feature>
<evidence type="ECO:0000256" key="1">
    <source>
        <dbReference type="ARBA" id="ARBA00008532"/>
    </source>
</evidence>
<protein>
    <submittedName>
        <fullName evidence="6">N(G),N(G)-dimethylarginine dimethylaminohydrolase</fullName>
    </submittedName>
</protein>
<dbReference type="InterPro" id="IPR033199">
    <property type="entry name" value="DDAH-like"/>
</dbReference>
<evidence type="ECO:0000256" key="5">
    <source>
        <dbReference type="SAM" id="MobiDB-lite"/>
    </source>
</evidence>
<sequence length="288" mass="30112">MGPADSDTLPADSDTLPADSDTSPAASVAASAVGTAPRRALVRRPARNLAEGQLTHLARSPIDLARADEQWRGYVAALAAAGWDTIEVEPAPHLPDSVFIEDTVILFGDQAVVCSPGAPSRRGETAAAEAAVRALGLTVHRIELPGTLDGGDVLKVGRTVYVGRSLRTNGDGVRQLRAILEPRGHTVVPVPITKVLHLKSAVTALPDGTVIGYRPLIDDPSVFPRFLPVPEPEGTAVVVLDAGTVLMSSAAPRSAALFAGLGYQVVTVDISEFEKLEGCVTCLSVRVR</sequence>
<dbReference type="Proteomes" id="UP000298433">
    <property type="component" value="Unassembled WGS sequence"/>
</dbReference>
<dbReference type="AlphaFoldDB" id="A0A4R8XY87"/>
<evidence type="ECO:0000313" key="7">
    <source>
        <dbReference type="Proteomes" id="UP000298433"/>
    </source>
</evidence>
<dbReference type="RefSeq" id="WP_134369165.1">
    <property type="nucleotide sequence ID" value="NZ_SOGN01000024.1"/>
</dbReference>
<feature type="compositionally biased region" description="Low complexity" evidence="5">
    <location>
        <begin position="17"/>
        <end position="31"/>
    </location>
</feature>
<accession>A0A4R8XY87</accession>
<feature type="binding site" evidence="4">
    <location>
        <position position="121"/>
    </location>
    <ligand>
        <name>substrate</name>
    </ligand>
</feature>
<gene>
    <name evidence="6" type="ORF">E3T23_04250</name>
</gene>
<feature type="region of interest" description="Disordered" evidence="5">
    <location>
        <begin position="1"/>
        <end position="31"/>
    </location>
</feature>
<keyword evidence="7" id="KW-1185">Reference proteome</keyword>
<reference evidence="6 7" key="1">
    <citation type="submission" date="2019-03" db="EMBL/GenBank/DDBJ databases">
        <title>Genomics of glacier-inhabiting Cryobacterium strains.</title>
        <authorList>
            <person name="Liu Q."/>
            <person name="Xin Y.-H."/>
        </authorList>
    </citation>
    <scope>NUCLEOTIDE SEQUENCE [LARGE SCALE GENOMIC DNA]</scope>
    <source>
        <strain evidence="6 7">TMT2-48-2</strain>
    </source>
</reference>
<dbReference type="FunFam" id="3.75.10.10:FF:000004">
    <property type="entry name" value="N(G),N(G)-dimethylarginine dimethylaminohydrolase 1"/>
    <property type="match status" value="1"/>
</dbReference>
<dbReference type="GO" id="GO:0016597">
    <property type="term" value="F:amino acid binding"/>
    <property type="evidence" value="ECO:0007669"/>
    <property type="project" value="TreeGrafter"/>
</dbReference>
<feature type="active site" description="Nucleophile" evidence="3">
    <location>
        <position position="282"/>
    </location>
</feature>
<evidence type="ECO:0000256" key="2">
    <source>
        <dbReference type="ARBA" id="ARBA00022801"/>
    </source>
</evidence>
<feature type="binding site" evidence="4">
    <location>
        <position position="96"/>
    </location>
    <ligand>
        <name>substrate</name>
    </ligand>
</feature>
<evidence type="ECO:0000256" key="3">
    <source>
        <dbReference type="PIRSR" id="PIRSR633199-1"/>
    </source>
</evidence>
<dbReference type="NCBIfam" id="NF045660">
    <property type="entry name" value="DiMthArgaseDdahStm"/>
    <property type="match status" value="1"/>
</dbReference>
<keyword evidence="2 6" id="KW-0378">Hydrolase</keyword>
<dbReference type="GO" id="GO:0045429">
    <property type="term" value="P:positive regulation of nitric oxide biosynthetic process"/>
    <property type="evidence" value="ECO:0007669"/>
    <property type="project" value="TreeGrafter"/>
</dbReference>
<evidence type="ECO:0000313" key="6">
    <source>
        <dbReference type="EMBL" id="TFC82649.1"/>
    </source>
</evidence>
<evidence type="ECO:0000256" key="4">
    <source>
        <dbReference type="PIRSR" id="PIRSR633199-2"/>
    </source>
</evidence>
<dbReference type="PANTHER" id="PTHR12737:SF9">
    <property type="entry name" value="DIMETHYLARGININASE"/>
    <property type="match status" value="1"/>
</dbReference>
<name>A0A4R8XY87_9MICO</name>
<feature type="binding site" evidence="4">
    <location>
        <begin position="101"/>
        <end position="102"/>
    </location>
    <ligand>
        <name>substrate</name>
    </ligand>
</feature>
<dbReference type="GO" id="GO:0006525">
    <property type="term" value="P:arginine metabolic process"/>
    <property type="evidence" value="ECO:0007669"/>
    <property type="project" value="TreeGrafter"/>
</dbReference>
<dbReference type="EMBL" id="SOGN01000024">
    <property type="protein sequence ID" value="TFC82649.1"/>
    <property type="molecule type" value="Genomic_DNA"/>
</dbReference>
<dbReference type="SUPFAM" id="SSF55909">
    <property type="entry name" value="Pentein"/>
    <property type="match status" value="1"/>
</dbReference>
<dbReference type="Gene3D" id="3.75.10.10">
    <property type="entry name" value="L-arginine/glycine Amidinotransferase, Chain A"/>
    <property type="match status" value="1"/>
</dbReference>
<feature type="binding site" evidence="4">
    <location>
        <position position="167"/>
    </location>
    <ligand>
        <name>substrate</name>
    </ligand>
</feature>
<comment type="caution">
    <text evidence="6">The sequence shown here is derived from an EMBL/GenBank/DDBJ whole genome shotgun (WGS) entry which is preliminary data.</text>
</comment>
<feature type="binding site" evidence="4">
    <location>
        <position position="276"/>
    </location>
    <ligand>
        <name>substrate</name>
    </ligand>
</feature>
<proteinExistence type="inferred from homology"/>
<dbReference type="PANTHER" id="PTHR12737">
    <property type="entry name" value="DIMETHYLARGININE DIMETHYLAMINOHYDROLASE"/>
    <property type="match status" value="1"/>
</dbReference>
<dbReference type="OrthoDB" id="3196313at2"/>
<dbReference type="GO" id="GO:0016403">
    <property type="term" value="F:dimethylargininase activity"/>
    <property type="evidence" value="ECO:0007669"/>
    <property type="project" value="TreeGrafter"/>
</dbReference>